<keyword evidence="3" id="KW-0479">Metal-binding</keyword>
<dbReference type="Pfam" id="PF22590">
    <property type="entry name" value="Cas3-like_C_2"/>
    <property type="match status" value="1"/>
</dbReference>
<sequence length="788" mass="86055">MSKTSGATGENEDKAIVDIETVKEKVTNTGLISDLQASAAIHFHRSHRFFAHSTPSASEAEWHRLADHLSSTSRHAENFARHFAPDAAAVAGLLHDLGKYSPAFQARLRGDPKRVDHSTAGAIEAMRLYGPLGKLIAYAVAGHHAGLANGAGHEGERRPLVDRLADTPPPLDKTWQSEIGLPPGLGEPELATRSADRAGFQFAFLTRMLFSALVDADYLDTEAYYARIEGREHVRGGYPSLAPLREALDAELAQLSVEGPVNELRQRVLAHVRGQAAGKPGLFSLTVPTGGGKTLTSLAFALDHALANGLERIVYVAPFTSIIEQTARVFRTSLGALGEAAVLEHHSAFEDEKIGGREAADKLRLAMENWDAPVVVTTAVQFFESLFADRPSRCRKLHNLAGAVIVLDETQTLPLAHLRPCVAAIDELALNYRSSVVLCTATQPALNESDDPARSFAGGLRGVRELVPDPPALHTSLRRVTVRMAGQLDDEALAEQLLAREQVLCIVNNRAHARAVFERLRGEPGARHLTTLMYPRHRARILREVRADLTAGRPCRLVATSLIEAGVDVDFPAVFRAEAGIDSIAQAAGRCNREGRRHRTDSIVTVFRPVGWNPPPELARFAEVAAEVLRRHKADPLGPDAIDDYFRQLYWLRELAGSGLDTARIIARCDTGARSLDFPFESIAKEFRIIESAMQPLIVPGDERACGLVRRLAWSERPGGIARKLQPYVVQLLPRQIAALMANGNILALNHEHLGNQYLKLSNMAAYDPECGLDLDHSGFRDANKLVI</sequence>
<comment type="similarity">
    <text evidence="1">In the N-terminal section; belongs to the CRISPR-associated nuclease Cas3-HD family.</text>
</comment>
<dbReference type="EMBL" id="PHIG01000035">
    <property type="protein sequence ID" value="PJK29230.1"/>
    <property type="molecule type" value="Genomic_DNA"/>
</dbReference>
<dbReference type="InterPro" id="IPR011545">
    <property type="entry name" value="DEAD/DEAH_box_helicase_dom"/>
</dbReference>
<evidence type="ECO:0000256" key="3">
    <source>
        <dbReference type="ARBA" id="ARBA00022723"/>
    </source>
</evidence>
<keyword evidence="6" id="KW-0347">Helicase</keyword>
<dbReference type="GO" id="GO:0005524">
    <property type="term" value="F:ATP binding"/>
    <property type="evidence" value="ECO:0007669"/>
    <property type="project" value="UniProtKB-KW"/>
</dbReference>
<keyword evidence="4" id="KW-0547">Nucleotide-binding</keyword>
<dbReference type="PROSITE" id="PS51192">
    <property type="entry name" value="HELICASE_ATP_BIND_1"/>
    <property type="match status" value="1"/>
</dbReference>
<dbReference type="Gene3D" id="1.10.3210.30">
    <property type="match status" value="1"/>
</dbReference>
<dbReference type="SMART" id="SM00487">
    <property type="entry name" value="DEXDc"/>
    <property type="match status" value="1"/>
</dbReference>
<name>A0A2M9G0I8_9PROT</name>
<evidence type="ECO:0000256" key="8">
    <source>
        <dbReference type="ARBA" id="ARBA00023118"/>
    </source>
</evidence>
<feature type="domain" description="HD Cas3-type" evidence="10">
    <location>
        <begin position="58"/>
        <end position="219"/>
    </location>
</feature>
<gene>
    <name evidence="11" type="ORF">CVT23_13105</name>
</gene>
<dbReference type="GO" id="GO:0003676">
    <property type="term" value="F:nucleic acid binding"/>
    <property type="evidence" value="ECO:0007669"/>
    <property type="project" value="InterPro"/>
</dbReference>
<dbReference type="InterPro" id="IPR027417">
    <property type="entry name" value="P-loop_NTPase"/>
</dbReference>
<dbReference type="GO" id="GO:0051607">
    <property type="term" value="P:defense response to virus"/>
    <property type="evidence" value="ECO:0007669"/>
    <property type="project" value="UniProtKB-KW"/>
</dbReference>
<evidence type="ECO:0000313" key="11">
    <source>
        <dbReference type="EMBL" id="PJK29230.1"/>
    </source>
</evidence>
<dbReference type="NCBIfam" id="TIGR01596">
    <property type="entry name" value="cas3_HD"/>
    <property type="match status" value="1"/>
</dbReference>
<evidence type="ECO:0000256" key="6">
    <source>
        <dbReference type="ARBA" id="ARBA00022806"/>
    </source>
</evidence>
<accession>A0A2M9G0I8</accession>
<dbReference type="GO" id="GO:0016787">
    <property type="term" value="F:hydrolase activity"/>
    <property type="evidence" value="ECO:0007669"/>
    <property type="project" value="UniProtKB-KW"/>
</dbReference>
<dbReference type="CDD" id="cd17930">
    <property type="entry name" value="DEXHc_cas3"/>
    <property type="match status" value="1"/>
</dbReference>
<dbReference type="SUPFAM" id="SSF52540">
    <property type="entry name" value="P-loop containing nucleoside triphosphate hydrolases"/>
    <property type="match status" value="1"/>
</dbReference>
<dbReference type="Proteomes" id="UP000229498">
    <property type="component" value="Unassembled WGS sequence"/>
</dbReference>
<dbReference type="SUPFAM" id="SSF109604">
    <property type="entry name" value="HD-domain/PDEase-like"/>
    <property type="match status" value="1"/>
</dbReference>
<evidence type="ECO:0000256" key="2">
    <source>
        <dbReference type="ARBA" id="ARBA00009046"/>
    </source>
</evidence>
<protein>
    <submittedName>
        <fullName evidence="11">CRISPR-associated endonuclease Cas3</fullName>
    </submittedName>
</protein>
<dbReference type="GO" id="GO:0004386">
    <property type="term" value="F:helicase activity"/>
    <property type="evidence" value="ECO:0007669"/>
    <property type="project" value="UniProtKB-KW"/>
</dbReference>
<dbReference type="AlphaFoldDB" id="A0A2M9G0I8"/>
<dbReference type="GO" id="GO:0046872">
    <property type="term" value="F:metal ion binding"/>
    <property type="evidence" value="ECO:0007669"/>
    <property type="project" value="UniProtKB-KW"/>
</dbReference>
<keyword evidence="7" id="KW-0067">ATP-binding</keyword>
<dbReference type="GO" id="GO:0004519">
    <property type="term" value="F:endonuclease activity"/>
    <property type="evidence" value="ECO:0007669"/>
    <property type="project" value="UniProtKB-KW"/>
</dbReference>
<dbReference type="Pfam" id="PF00270">
    <property type="entry name" value="DEAD"/>
    <property type="match status" value="1"/>
</dbReference>
<dbReference type="Pfam" id="PF01966">
    <property type="entry name" value="HD"/>
    <property type="match status" value="1"/>
</dbReference>
<evidence type="ECO:0000256" key="5">
    <source>
        <dbReference type="ARBA" id="ARBA00022801"/>
    </source>
</evidence>
<evidence type="ECO:0000256" key="7">
    <source>
        <dbReference type="ARBA" id="ARBA00022840"/>
    </source>
</evidence>
<dbReference type="InterPro" id="IPR014001">
    <property type="entry name" value="Helicase_ATP-bd"/>
</dbReference>
<reference evidence="11 12" key="1">
    <citation type="submission" date="2017-11" db="EMBL/GenBank/DDBJ databases">
        <title>Draft genome sequence of Rhizobiales bacterium SY3-13.</title>
        <authorList>
            <person name="Sun C."/>
        </authorList>
    </citation>
    <scope>NUCLEOTIDE SEQUENCE [LARGE SCALE GENOMIC DNA]</scope>
    <source>
        <strain evidence="11 12">SY3-13</strain>
    </source>
</reference>
<dbReference type="InterPro" id="IPR006483">
    <property type="entry name" value="CRISPR-assoc_Cas3_HD"/>
</dbReference>
<dbReference type="PROSITE" id="PS51643">
    <property type="entry name" value="HD_CAS3"/>
    <property type="match status" value="1"/>
</dbReference>
<keyword evidence="8" id="KW-0051">Antiviral defense</keyword>
<feature type="domain" description="Helicase ATP-binding" evidence="9">
    <location>
        <begin position="274"/>
        <end position="450"/>
    </location>
</feature>
<keyword evidence="11" id="KW-0540">Nuclease</keyword>
<keyword evidence="11" id="KW-0255">Endonuclease</keyword>
<evidence type="ECO:0000313" key="12">
    <source>
        <dbReference type="Proteomes" id="UP000229498"/>
    </source>
</evidence>
<dbReference type="CDD" id="cd09641">
    <property type="entry name" value="Cas3''_I"/>
    <property type="match status" value="1"/>
</dbReference>
<dbReference type="InterPro" id="IPR006674">
    <property type="entry name" value="HD_domain"/>
</dbReference>
<comment type="caution">
    <text evidence="11">The sequence shown here is derived from an EMBL/GenBank/DDBJ whole genome shotgun (WGS) entry which is preliminary data.</text>
</comment>
<organism evidence="11 12">
    <name type="scientific">Minwuia thermotolerans</name>
    <dbReference type="NCBI Taxonomy" id="2056226"/>
    <lineage>
        <taxon>Bacteria</taxon>
        <taxon>Pseudomonadati</taxon>
        <taxon>Pseudomonadota</taxon>
        <taxon>Alphaproteobacteria</taxon>
        <taxon>Minwuiales</taxon>
        <taxon>Minwuiaceae</taxon>
        <taxon>Minwuia</taxon>
    </lineage>
</organism>
<dbReference type="InterPro" id="IPR038257">
    <property type="entry name" value="CRISPR-assoc_Cas3_HD_sf"/>
</dbReference>
<keyword evidence="5" id="KW-0378">Hydrolase</keyword>
<evidence type="ECO:0000256" key="4">
    <source>
        <dbReference type="ARBA" id="ARBA00022741"/>
    </source>
</evidence>
<dbReference type="OrthoDB" id="9810236at2"/>
<dbReference type="Gene3D" id="3.40.50.300">
    <property type="entry name" value="P-loop containing nucleotide triphosphate hydrolases"/>
    <property type="match status" value="2"/>
</dbReference>
<evidence type="ECO:0000259" key="9">
    <source>
        <dbReference type="PROSITE" id="PS51192"/>
    </source>
</evidence>
<keyword evidence="12" id="KW-1185">Reference proteome</keyword>
<evidence type="ECO:0000256" key="1">
    <source>
        <dbReference type="ARBA" id="ARBA00006847"/>
    </source>
</evidence>
<dbReference type="InterPro" id="IPR054712">
    <property type="entry name" value="Cas3-like_dom"/>
</dbReference>
<comment type="similarity">
    <text evidence="2">In the central section; belongs to the CRISPR-associated helicase Cas3 family.</text>
</comment>
<evidence type="ECO:0000259" key="10">
    <source>
        <dbReference type="PROSITE" id="PS51643"/>
    </source>
</evidence>
<proteinExistence type="inferred from homology"/>